<keyword evidence="3" id="KW-1185">Reference proteome</keyword>
<proteinExistence type="predicted"/>
<evidence type="ECO:0000313" key="3">
    <source>
        <dbReference type="Proteomes" id="UP000575083"/>
    </source>
</evidence>
<dbReference type="RefSeq" id="WP_184864993.1">
    <property type="nucleotide sequence ID" value="NZ_JACHLK010000022.1"/>
</dbReference>
<dbReference type="Proteomes" id="UP000575083">
    <property type="component" value="Unassembled WGS sequence"/>
</dbReference>
<accession>A0A7X0PKV3</accession>
<dbReference type="AlphaFoldDB" id="A0A7X0PKV3"/>
<organism evidence="2 3">
    <name type="scientific">Acidovorax soli</name>
    <dbReference type="NCBI Taxonomy" id="592050"/>
    <lineage>
        <taxon>Bacteria</taxon>
        <taxon>Pseudomonadati</taxon>
        <taxon>Pseudomonadota</taxon>
        <taxon>Betaproteobacteria</taxon>
        <taxon>Burkholderiales</taxon>
        <taxon>Comamonadaceae</taxon>
        <taxon>Acidovorax</taxon>
    </lineage>
</organism>
<evidence type="ECO:0000256" key="1">
    <source>
        <dbReference type="SAM" id="SignalP"/>
    </source>
</evidence>
<name>A0A7X0PKV3_9BURK</name>
<comment type="caution">
    <text evidence="2">The sequence shown here is derived from an EMBL/GenBank/DDBJ whole genome shotgun (WGS) entry which is preliminary data.</text>
</comment>
<feature type="signal peptide" evidence="1">
    <location>
        <begin position="1"/>
        <end position="20"/>
    </location>
</feature>
<protein>
    <submittedName>
        <fullName evidence="2">Uncharacterized protein</fullName>
    </submittedName>
</protein>
<evidence type="ECO:0000313" key="2">
    <source>
        <dbReference type="EMBL" id="MBB6563696.1"/>
    </source>
</evidence>
<feature type="chain" id="PRO_5030719800" evidence="1">
    <location>
        <begin position="21"/>
        <end position="182"/>
    </location>
</feature>
<sequence length="182" mass="19752">MRACAAALLALAMVTGGAHAAGEGAPAEPRPWLDPVVSAGFEPIVARCRFIYTQPLRPLRRLMLLQGDEAPAAYELAGLSHDLVMTPHPVRPYLGRVMLRYRLVLKEPPADAQAQAEEAEFGTRVIETLNFAWQDRRWVFRGTSSALFTGQGGGRGLPVVDKTPAEDRVEHARALQACLGGL</sequence>
<dbReference type="EMBL" id="JACHLK010000022">
    <property type="protein sequence ID" value="MBB6563696.1"/>
    <property type="molecule type" value="Genomic_DNA"/>
</dbReference>
<reference evidence="2 3" key="1">
    <citation type="submission" date="2020-08" db="EMBL/GenBank/DDBJ databases">
        <title>Functional genomics of gut bacteria from endangered species of beetles.</title>
        <authorList>
            <person name="Carlos-Shanley C."/>
        </authorList>
    </citation>
    <scope>NUCLEOTIDE SEQUENCE [LARGE SCALE GENOMIC DNA]</scope>
    <source>
        <strain evidence="2 3">S00198</strain>
    </source>
</reference>
<keyword evidence="1" id="KW-0732">Signal</keyword>
<gene>
    <name evidence="2" type="ORF">HNP48_006420</name>
</gene>